<dbReference type="InterPro" id="IPR036047">
    <property type="entry name" value="F-box-like_dom_sf"/>
</dbReference>
<dbReference type="InterPro" id="IPR001810">
    <property type="entry name" value="F-box_dom"/>
</dbReference>
<comment type="caution">
    <text evidence="3">The sequence shown here is derived from an EMBL/GenBank/DDBJ whole genome shotgun (WGS) entry which is preliminary data.</text>
</comment>
<dbReference type="OrthoDB" id="642536at2759"/>
<evidence type="ECO:0000313" key="3">
    <source>
        <dbReference type="EMBL" id="KAF9590863.1"/>
    </source>
</evidence>
<feature type="domain" description="F-box" evidence="1">
    <location>
        <begin position="6"/>
        <end position="41"/>
    </location>
</feature>
<feature type="domain" description="KIB1-4 beta-propeller" evidence="2">
    <location>
        <begin position="75"/>
        <end position="249"/>
    </location>
</feature>
<evidence type="ECO:0008006" key="5">
    <source>
        <dbReference type="Google" id="ProtNLM"/>
    </source>
</evidence>
<gene>
    <name evidence="3" type="ORF">IFM89_039142</name>
</gene>
<protein>
    <recommendedName>
        <fullName evidence="5">F-box domain-containing protein</fullName>
    </recommendedName>
</protein>
<dbReference type="InterPro" id="IPR050942">
    <property type="entry name" value="F-box_BR-signaling"/>
</dbReference>
<evidence type="ECO:0000259" key="1">
    <source>
        <dbReference type="Pfam" id="PF00646"/>
    </source>
</evidence>
<organism evidence="3 4">
    <name type="scientific">Coptis chinensis</name>
    <dbReference type="NCBI Taxonomy" id="261450"/>
    <lineage>
        <taxon>Eukaryota</taxon>
        <taxon>Viridiplantae</taxon>
        <taxon>Streptophyta</taxon>
        <taxon>Embryophyta</taxon>
        <taxon>Tracheophyta</taxon>
        <taxon>Spermatophyta</taxon>
        <taxon>Magnoliopsida</taxon>
        <taxon>Ranunculales</taxon>
        <taxon>Ranunculaceae</taxon>
        <taxon>Coptidoideae</taxon>
        <taxon>Coptis</taxon>
    </lineage>
</organism>
<dbReference type="Pfam" id="PF00646">
    <property type="entry name" value="F-box"/>
    <property type="match status" value="1"/>
</dbReference>
<sequence>MEEENWSQLPEHLLFELISKRLSFPDLIRFGCVCKPWKAVCGPLQFPNHLPWLIVPLNNNKSTSLAFNNEAGLGFFSLRDGNTYKAELPEISDRRICGSFPGGWLMTVHHNSEIQLFNPLSRSLLNLPPLTTFPSMLHTFEQKEEGTNNVSLYYVGKRFGSTNNFTFQSNINRDMYVSRVALSSPSASGGTVVMTIQGLNSKLAYYKIGGEQETWTLATPETPDQKRMCFFRDVTCYKGVFYAVHNNGSPSQGTVVQPTSARLGSILHSCLIGISYLASGKTPVDLEVEEGQGVFQEQDRATENSQAIVVWNNNAVRENLEGTPFLGFLSDPPARQVGQPDVLHKRPKRGTPMQPPRLFCRALVFLAHFSAKSNCHHRFAI</sequence>
<evidence type="ECO:0000259" key="2">
    <source>
        <dbReference type="Pfam" id="PF03478"/>
    </source>
</evidence>
<dbReference type="Pfam" id="PF03478">
    <property type="entry name" value="Beta-prop_KIB1-4"/>
    <property type="match status" value="1"/>
</dbReference>
<name>A0A835H579_9MAGN</name>
<accession>A0A835H579</accession>
<dbReference type="Proteomes" id="UP000631114">
    <property type="component" value="Unassembled WGS sequence"/>
</dbReference>
<dbReference type="PANTHER" id="PTHR44259">
    <property type="entry name" value="OS07G0183000 PROTEIN-RELATED"/>
    <property type="match status" value="1"/>
</dbReference>
<dbReference type="Gene3D" id="1.20.1280.50">
    <property type="match status" value="1"/>
</dbReference>
<dbReference type="InterPro" id="IPR005174">
    <property type="entry name" value="KIB1-4_b-propeller"/>
</dbReference>
<evidence type="ECO:0000313" key="4">
    <source>
        <dbReference type="Proteomes" id="UP000631114"/>
    </source>
</evidence>
<dbReference type="AlphaFoldDB" id="A0A835H579"/>
<dbReference type="EMBL" id="JADFTS010000009">
    <property type="protein sequence ID" value="KAF9590863.1"/>
    <property type="molecule type" value="Genomic_DNA"/>
</dbReference>
<proteinExistence type="predicted"/>
<keyword evidence="4" id="KW-1185">Reference proteome</keyword>
<dbReference type="SUPFAM" id="SSF81383">
    <property type="entry name" value="F-box domain"/>
    <property type="match status" value="1"/>
</dbReference>
<reference evidence="3 4" key="1">
    <citation type="submission" date="2020-10" db="EMBL/GenBank/DDBJ databases">
        <title>The Coptis chinensis genome and diversification of protoberbering-type alkaloids.</title>
        <authorList>
            <person name="Wang B."/>
            <person name="Shu S."/>
            <person name="Song C."/>
            <person name="Liu Y."/>
        </authorList>
    </citation>
    <scope>NUCLEOTIDE SEQUENCE [LARGE SCALE GENOMIC DNA]</scope>
    <source>
        <strain evidence="3">HL-2020</strain>
        <tissue evidence="3">Leaf</tissue>
    </source>
</reference>
<dbReference type="PANTHER" id="PTHR44259:SF114">
    <property type="entry name" value="OS06G0707300 PROTEIN"/>
    <property type="match status" value="1"/>
</dbReference>